<sequence>MEDGDVGHRWCGGDGVVPLTRSFMEQLFGTLRRDFATLKQEIAAEVKELKQEVVELGQWIDTLEQAQDAREEELDCHKRDLLTLQDKNQELQYRIEDLENRRQDGGWWSSNQPDGTQNSREEQIFAQFERFYSNLYMAEELNYEVVEDYLTSVPLTRISLAASEMLDGDITISEVLVAIQRLPSGKAPGADGFSADYYKSFGSLLAPILAWLYNRQGVAAPLSPTM</sequence>
<evidence type="ECO:0000313" key="2">
    <source>
        <dbReference type="EMBL" id="KAJ1174247.1"/>
    </source>
</evidence>
<evidence type="ECO:0000256" key="1">
    <source>
        <dbReference type="SAM" id="Coils"/>
    </source>
</evidence>
<dbReference type="AlphaFoldDB" id="A0AAV7TCA7"/>
<feature type="coiled-coil region" evidence="1">
    <location>
        <begin position="32"/>
        <end position="101"/>
    </location>
</feature>
<keyword evidence="1" id="KW-0175">Coiled coil</keyword>
<name>A0AAV7TCA7_PLEWA</name>
<organism evidence="2 3">
    <name type="scientific">Pleurodeles waltl</name>
    <name type="common">Iberian ribbed newt</name>
    <dbReference type="NCBI Taxonomy" id="8319"/>
    <lineage>
        <taxon>Eukaryota</taxon>
        <taxon>Metazoa</taxon>
        <taxon>Chordata</taxon>
        <taxon>Craniata</taxon>
        <taxon>Vertebrata</taxon>
        <taxon>Euteleostomi</taxon>
        <taxon>Amphibia</taxon>
        <taxon>Batrachia</taxon>
        <taxon>Caudata</taxon>
        <taxon>Salamandroidea</taxon>
        <taxon>Salamandridae</taxon>
        <taxon>Pleurodelinae</taxon>
        <taxon>Pleurodeles</taxon>
    </lineage>
</organism>
<gene>
    <name evidence="2" type="ORF">NDU88_006069</name>
</gene>
<accession>A0AAV7TCA7</accession>
<dbReference type="Proteomes" id="UP001066276">
    <property type="component" value="Chromosome 4_1"/>
</dbReference>
<keyword evidence="3" id="KW-1185">Reference proteome</keyword>
<dbReference type="PANTHER" id="PTHR31635:SF196">
    <property type="entry name" value="REVERSE TRANSCRIPTASE DOMAIN-CONTAINING PROTEIN-RELATED"/>
    <property type="match status" value="1"/>
</dbReference>
<dbReference type="PANTHER" id="PTHR31635">
    <property type="entry name" value="REVERSE TRANSCRIPTASE DOMAIN-CONTAINING PROTEIN-RELATED"/>
    <property type="match status" value="1"/>
</dbReference>
<comment type="caution">
    <text evidence="2">The sequence shown here is derived from an EMBL/GenBank/DDBJ whole genome shotgun (WGS) entry which is preliminary data.</text>
</comment>
<dbReference type="EMBL" id="JANPWB010000007">
    <property type="protein sequence ID" value="KAJ1174247.1"/>
    <property type="molecule type" value="Genomic_DNA"/>
</dbReference>
<reference evidence="2" key="1">
    <citation type="journal article" date="2022" name="bioRxiv">
        <title>Sequencing and chromosome-scale assembly of the giantPleurodeles waltlgenome.</title>
        <authorList>
            <person name="Brown T."/>
            <person name="Elewa A."/>
            <person name="Iarovenko S."/>
            <person name="Subramanian E."/>
            <person name="Araus A.J."/>
            <person name="Petzold A."/>
            <person name="Susuki M."/>
            <person name="Suzuki K.-i.T."/>
            <person name="Hayashi T."/>
            <person name="Toyoda A."/>
            <person name="Oliveira C."/>
            <person name="Osipova E."/>
            <person name="Leigh N.D."/>
            <person name="Simon A."/>
            <person name="Yun M.H."/>
        </authorList>
    </citation>
    <scope>NUCLEOTIDE SEQUENCE</scope>
    <source>
        <strain evidence="2">20211129_DDA</strain>
        <tissue evidence="2">Liver</tissue>
    </source>
</reference>
<evidence type="ECO:0000313" key="3">
    <source>
        <dbReference type="Proteomes" id="UP001066276"/>
    </source>
</evidence>
<proteinExistence type="predicted"/>
<protein>
    <submittedName>
        <fullName evidence="2">Uncharacterized protein</fullName>
    </submittedName>
</protein>